<dbReference type="OMA" id="RQENTDI"/>
<reference evidence="13" key="1">
    <citation type="journal article" date="2020" name="Nat. Ecol. Evol.">
        <title>Deeply conserved synteny resolves early events in vertebrate evolution.</title>
        <authorList>
            <person name="Simakov O."/>
            <person name="Marletaz F."/>
            <person name="Yue J.X."/>
            <person name="O'Connell B."/>
            <person name="Jenkins J."/>
            <person name="Brandt A."/>
            <person name="Calef R."/>
            <person name="Tung C.H."/>
            <person name="Huang T.K."/>
            <person name="Schmutz J."/>
            <person name="Satoh N."/>
            <person name="Yu J.K."/>
            <person name="Putnam N.H."/>
            <person name="Green R.E."/>
            <person name="Rokhsar D.S."/>
        </authorList>
    </citation>
    <scope>NUCLEOTIDE SEQUENCE [LARGE SCALE GENOMIC DNA]</scope>
    <source>
        <strain evidence="13">S238N-H82</strain>
    </source>
</reference>
<dbReference type="RefSeq" id="XP_035691099.1">
    <property type="nucleotide sequence ID" value="XM_035835206.1"/>
</dbReference>
<keyword evidence="6 10" id="KW-0297">G-protein coupled receptor</keyword>
<evidence type="ECO:0000256" key="10">
    <source>
        <dbReference type="RuleBase" id="RU000688"/>
    </source>
</evidence>
<protein>
    <submittedName>
        <fullName evidence="14">Neuropeptide FF receptor 2-like</fullName>
    </submittedName>
</protein>
<dbReference type="CDD" id="cd15207">
    <property type="entry name" value="7tmA_NPFFR"/>
    <property type="match status" value="1"/>
</dbReference>
<dbReference type="GeneID" id="118426000"/>
<dbReference type="GO" id="GO:0004983">
    <property type="term" value="F:neuropeptide Y receptor activity"/>
    <property type="evidence" value="ECO:0007669"/>
    <property type="project" value="InterPro"/>
</dbReference>
<dbReference type="PROSITE" id="PS00237">
    <property type="entry name" value="G_PROTEIN_RECEP_F1_1"/>
    <property type="match status" value="1"/>
</dbReference>
<evidence type="ECO:0000256" key="8">
    <source>
        <dbReference type="ARBA" id="ARBA00023170"/>
    </source>
</evidence>
<feature type="transmembrane region" description="Helical" evidence="11">
    <location>
        <begin position="292"/>
        <end position="311"/>
    </location>
</feature>
<dbReference type="InterPro" id="IPR000611">
    <property type="entry name" value="NPY_rcpt"/>
</dbReference>
<keyword evidence="13" id="KW-1185">Reference proteome</keyword>
<reference evidence="14" key="2">
    <citation type="submission" date="2025-08" db="UniProtKB">
        <authorList>
            <consortium name="RefSeq"/>
        </authorList>
    </citation>
    <scope>IDENTIFICATION</scope>
    <source>
        <strain evidence="14">S238N-H82</strain>
        <tissue evidence="14">Testes</tissue>
    </source>
</reference>
<feature type="transmembrane region" description="Helical" evidence="11">
    <location>
        <begin position="32"/>
        <end position="59"/>
    </location>
</feature>
<keyword evidence="5 11" id="KW-1133">Transmembrane helix</keyword>
<feature type="transmembrane region" description="Helical" evidence="11">
    <location>
        <begin position="250"/>
        <end position="272"/>
    </location>
</feature>
<evidence type="ECO:0000256" key="2">
    <source>
        <dbReference type="ARBA" id="ARBA00010663"/>
    </source>
</evidence>
<keyword evidence="9 10" id="KW-0807">Transducer</keyword>
<dbReference type="GO" id="GO:0032870">
    <property type="term" value="P:cellular response to hormone stimulus"/>
    <property type="evidence" value="ECO:0000318"/>
    <property type="project" value="GO_Central"/>
</dbReference>
<dbReference type="AlphaFoldDB" id="A0A9J7N5Z2"/>
<evidence type="ECO:0000259" key="12">
    <source>
        <dbReference type="PROSITE" id="PS50262"/>
    </source>
</evidence>
<dbReference type="PRINTS" id="PR00237">
    <property type="entry name" value="GPCRRHODOPSN"/>
</dbReference>
<evidence type="ECO:0000256" key="1">
    <source>
        <dbReference type="ARBA" id="ARBA00004651"/>
    </source>
</evidence>
<comment type="subcellular location">
    <subcellularLocation>
        <location evidence="1">Cell membrane</location>
        <topology evidence="1">Multi-pass membrane protein</topology>
    </subcellularLocation>
</comment>
<dbReference type="PRINTS" id="PR01012">
    <property type="entry name" value="NRPEPTIDEYR"/>
</dbReference>
<evidence type="ECO:0000256" key="7">
    <source>
        <dbReference type="ARBA" id="ARBA00023136"/>
    </source>
</evidence>
<keyword evidence="3" id="KW-1003">Cell membrane</keyword>
<feature type="transmembrane region" description="Helical" evidence="11">
    <location>
        <begin position="148"/>
        <end position="167"/>
    </location>
</feature>
<dbReference type="GO" id="GO:0007186">
    <property type="term" value="P:G protein-coupled receptor signaling pathway"/>
    <property type="evidence" value="ECO:0000318"/>
    <property type="project" value="GO_Central"/>
</dbReference>
<proteinExistence type="inferred from homology"/>
<name>A0A9J7N5Z2_BRAFL</name>
<keyword evidence="4 10" id="KW-0812">Transmembrane</keyword>
<dbReference type="PROSITE" id="PS50262">
    <property type="entry name" value="G_PROTEIN_RECEP_F1_2"/>
    <property type="match status" value="1"/>
</dbReference>
<keyword evidence="7 11" id="KW-0472">Membrane</keyword>
<feature type="transmembrane region" description="Helical" evidence="11">
    <location>
        <begin position="71"/>
        <end position="91"/>
    </location>
</feature>
<accession>A0A9J7N5Z2</accession>
<evidence type="ECO:0000256" key="11">
    <source>
        <dbReference type="SAM" id="Phobius"/>
    </source>
</evidence>
<comment type="similarity">
    <text evidence="2 10">Belongs to the G-protein coupled receptor 1 family.</text>
</comment>
<evidence type="ECO:0000256" key="6">
    <source>
        <dbReference type="ARBA" id="ARBA00023040"/>
    </source>
</evidence>
<feature type="domain" description="G-protein coupled receptors family 1 profile" evidence="12">
    <location>
        <begin position="50"/>
        <end position="308"/>
    </location>
</feature>
<feature type="transmembrane region" description="Helical" evidence="11">
    <location>
        <begin position="195"/>
        <end position="217"/>
    </location>
</feature>
<dbReference type="GO" id="GO:0004930">
    <property type="term" value="F:G protein-coupled receptor activity"/>
    <property type="evidence" value="ECO:0000318"/>
    <property type="project" value="GO_Central"/>
</dbReference>
<dbReference type="Pfam" id="PF00001">
    <property type="entry name" value="7tm_1"/>
    <property type="match status" value="1"/>
</dbReference>
<dbReference type="SUPFAM" id="SSF81321">
    <property type="entry name" value="Family A G protein-coupled receptor-like"/>
    <property type="match status" value="1"/>
</dbReference>
<feature type="transmembrane region" description="Helical" evidence="11">
    <location>
        <begin position="111"/>
        <end position="128"/>
    </location>
</feature>
<gene>
    <name evidence="14" type="primary">LOC118426000</name>
</gene>
<evidence type="ECO:0000256" key="9">
    <source>
        <dbReference type="ARBA" id="ARBA00023224"/>
    </source>
</evidence>
<evidence type="ECO:0000256" key="5">
    <source>
        <dbReference type="ARBA" id="ARBA00022989"/>
    </source>
</evidence>
<evidence type="ECO:0000313" key="14">
    <source>
        <dbReference type="RefSeq" id="XP_035691099.1"/>
    </source>
</evidence>
<sequence>MNNTTFPFVDNMTNGQDQDIGPPPNLKQSVPVTVVFVSCFSLIFLLSLAGNVLVCLVVVKDRSLRNVTNYFVVNLAISDLLVTLLGMPLTLVSDILVGWRFGPVVCQLTTLQGLSLAASILTLVAIAADRYRAVLYPTARKLKPSEAFAVIGFVWMLSIATMVPHALVMQLNHYIWREEIISFCVESWGEGGREAYTVTFFSLYYILPLVVIAVLYVRISLRISHQPNLFGLSHNKNPGISAQKLEVIKMLVVVVILFTVCWMPYHVVSFVADFGGLSPEQEKTLLAYAYPIVRWLGYCNSCMNPIVYGYCNKNFRKGFKNVFKVLRQENTDILVVEPATEMTTRSARRARMSALVIPVDDVDGSQSQANINNQPVTSRC</sequence>
<dbReference type="FunFam" id="1.20.1070.10:FF:000291">
    <property type="entry name" value="Predicted protein"/>
    <property type="match status" value="1"/>
</dbReference>
<evidence type="ECO:0000256" key="3">
    <source>
        <dbReference type="ARBA" id="ARBA00022475"/>
    </source>
</evidence>
<dbReference type="GO" id="GO:0005886">
    <property type="term" value="C:plasma membrane"/>
    <property type="evidence" value="ECO:0000318"/>
    <property type="project" value="GO_Central"/>
</dbReference>
<dbReference type="Proteomes" id="UP000001554">
    <property type="component" value="Chromosome 11"/>
</dbReference>
<dbReference type="InterPro" id="IPR017452">
    <property type="entry name" value="GPCR_Rhodpsn_7TM"/>
</dbReference>
<dbReference type="PANTHER" id="PTHR24241">
    <property type="entry name" value="NEUROPEPTIDE RECEPTOR-RELATED G-PROTEIN COUPLED RECEPTOR"/>
    <property type="match status" value="1"/>
</dbReference>
<dbReference type="PANTHER" id="PTHR24241:SF76">
    <property type="entry name" value="NEUROPEPTIDE SIFAMIDE RECEPTOR"/>
    <property type="match status" value="1"/>
</dbReference>
<keyword evidence="8 10" id="KW-0675">Receptor</keyword>
<dbReference type="OrthoDB" id="5975505at2759"/>
<evidence type="ECO:0000256" key="4">
    <source>
        <dbReference type="ARBA" id="ARBA00022692"/>
    </source>
</evidence>
<organism evidence="13 14">
    <name type="scientific">Branchiostoma floridae</name>
    <name type="common">Florida lancelet</name>
    <name type="synonym">Amphioxus</name>
    <dbReference type="NCBI Taxonomy" id="7739"/>
    <lineage>
        <taxon>Eukaryota</taxon>
        <taxon>Metazoa</taxon>
        <taxon>Chordata</taxon>
        <taxon>Cephalochordata</taxon>
        <taxon>Leptocardii</taxon>
        <taxon>Amphioxiformes</taxon>
        <taxon>Branchiostomatidae</taxon>
        <taxon>Branchiostoma</taxon>
    </lineage>
</organism>
<evidence type="ECO:0000313" key="13">
    <source>
        <dbReference type="Proteomes" id="UP000001554"/>
    </source>
</evidence>
<dbReference type="SMART" id="SM01381">
    <property type="entry name" value="7TM_GPCR_Srsx"/>
    <property type="match status" value="1"/>
</dbReference>
<dbReference type="Gene3D" id="1.20.1070.10">
    <property type="entry name" value="Rhodopsin 7-helix transmembrane proteins"/>
    <property type="match status" value="1"/>
</dbReference>
<dbReference type="KEGG" id="bfo:118426000"/>
<dbReference type="InterPro" id="IPR000276">
    <property type="entry name" value="GPCR_Rhodpsn"/>
</dbReference>